<keyword evidence="3" id="KW-1185">Reference proteome</keyword>
<proteinExistence type="predicted"/>
<dbReference type="Gene3D" id="3.40.50.1820">
    <property type="entry name" value="alpha/beta hydrolase"/>
    <property type="match status" value="1"/>
</dbReference>
<comment type="caution">
    <text evidence="2">The sequence shown here is derived from an EMBL/GenBank/DDBJ whole genome shotgun (WGS) entry which is preliminary data.</text>
</comment>
<protein>
    <submittedName>
        <fullName evidence="2">Alpha/beta hydrolase</fullName>
    </submittedName>
</protein>
<evidence type="ECO:0000313" key="3">
    <source>
        <dbReference type="Proteomes" id="UP000658127"/>
    </source>
</evidence>
<sequence length="307" mass="33102">MSSPVILTVKGRRVRARIEGDRQKPPVLLLHGIGRSLEDWAEQFVRLSGSYRLIALDLPGSGFSERLPEATSLPVLASAVLETLDAVSETRAVHVVGNSLGGAVAMQIAAARPDRVASLVLVDSAGFGSEVILPLRLMTLPGLGGLLTKHPTAASARMLERMSLADPSLITAARVEHALAIARQPDTAAVMVETARSLATIRGVKEKWRSELLNNVAALRLPTLVVWGDHDRVLPSSHLRTARKAFPHAEVRLFPDVNHMPQIEIPDQFAERVSHFLDGVADRDVPVSGAPQTLEVSHPGFDAYPVI</sequence>
<feature type="domain" description="AB hydrolase-1" evidence="1">
    <location>
        <begin position="25"/>
        <end position="264"/>
    </location>
</feature>
<dbReference type="Pfam" id="PF00561">
    <property type="entry name" value="Abhydrolase_1"/>
    <property type="match status" value="1"/>
</dbReference>
<keyword evidence="2" id="KW-0378">Hydrolase</keyword>
<dbReference type="RefSeq" id="WP_189034677.1">
    <property type="nucleotide sequence ID" value="NZ_BMNE01000014.1"/>
</dbReference>
<evidence type="ECO:0000259" key="1">
    <source>
        <dbReference type="Pfam" id="PF00561"/>
    </source>
</evidence>
<organism evidence="2 3">
    <name type="scientific">Nocardia rhizosphaerihabitans</name>
    <dbReference type="NCBI Taxonomy" id="1691570"/>
    <lineage>
        <taxon>Bacteria</taxon>
        <taxon>Bacillati</taxon>
        <taxon>Actinomycetota</taxon>
        <taxon>Actinomycetes</taxon>
        <taxon>Mycobacteriales</taxon>
        <taxon>Nocardiaceae</taxon>
        <taxon>Nocardia</taxon>
    </lineage>
</organism>
<dbReference type="Proteomes" id="UP000658127">
    <property type="component" value="Unassembled WGS sequence"/>
</dbReference>
<accession>A0ABQ2L2S7</accession>
<name>A0ABQ2L2S7_9NOCA</name>
<dbReference type="SUPFAM" id="SSF53474">
    <property type="entry name" value="alpha/beta-Hydrolases"/>
    <property type="match status" value="1"/>
</dbReference>
<gene>
    <name evidence="2" type="ORF">GCM10011610_68740</name>
</gene>
<dbReference type="InterPro" id="IPR000073">
    <property type="entry name" value="AB_hydrolase_1"/>
</dbReference>
<dbReference type="PRINTS" id="PR00111">
    <property type="entry name" value="ABHYDROLASE"/>
</dbReference>
<dbReference type="PANTHER" id="PTHR43689:SF8">
    <property type="entry name" value="ALPHA_BETA-HYDROLASES SUPERFAMILY PROTEIN"/>
    <property type="match status" value="1"/>
</dbReference>
<dbReference type="PANTHER" id="PTHR43689">
    <property type="entry name" value="HYDROLASE"/>
    <property type="match status" value="1"/>
</dbReference>
<evidence type="ECO:0000313" key="2">
    <source>
        <dbReference type="EMBL" id="GGO00095.1"/>
    </source>
</evidence>
<dbReference type="GO" id="GO:0016787">
    <property type="term" value="F:hydrolase activity"/>
    <property type="evidence" value="ECO:0007669"/>
    <property type="project" value="UniProtKB-KW"/>
</dbReference>
<dbReference type="InterPro" id="IPR029058">
    <property type="entry name" value="AB_hydrolase_fold"/>
</dbReference>
<dbReference type="EMBL" id="BMNE01000014">
    <property type="protein sequence ID" value="GGO00095.1"/>
    <property type="molecule type" value="Genomic_DNA"/>
</dbReference>
<reference evidence="3" key="1">
    <citation type="journal article" date="2019" name="Int. J. Syst. Evol. Microbiol.">
        <title>The Global Catalogue of Microorganisms (GCM) 10K type strain sequencing project: providing services to taxonomists for standard genome sequencing and annotation.</title>
        <authorList>
            <consortium name="The Broad Institute Genomics Platform"/>
            <consortium name="The Broad Institute Genome Sequencing Center for Infectious Disease"/>
            <person name="Wu L."/>
            <person name="Ma J."/>
        </authorList>
    </citation>
    <scope>NUCLEOTIDE SEQUENCE [LARGE SCALE GENOMIC DNA]</scope>
    <source>
        <strain evidence="3">CGMCC 4.7329</strain>
    </source>
</reference>